<dbReference type="SUPFAM" id="SSF101898">
    <property type="entry name" value="NHL repeat"/>
    <property type="match status" value="1"/>
</dbReference>
<dbReference type="PANTHER" id="PTHR24104:SF25">
    <property type="entry name" value="PROTEIN LIN-41"/>
    <property type="match status" value="1"/>
</dbReference>
<dbReference type="RefSeq" id="WP_344925085.1">
    <property type="nucleotide sequence ID" value="NZ_BAABCW010000002.1"/>
</dbReference>
<dbReference type="EMBL" id="BAABCW010000002">
    <property type="protein sequence ID" value="GAA4111161.1"/>
    <property type="molecule type" value="Genomic_DNA"/>
</dbReference>
<evidence type="ECO:0008006" key="3">
    <source>
        <dbReference type="Google" id="ProtNLM"/>
    </source>
</evidence>
<comment type="caution">
    <text evidence="1">The sequence shown here is derived from an EMBL/GenBank/DDBJ whole genome shotgun (WGS) entry which is preliminary data.</text>
</comment>
<dbReference type="Proteomes" id="UP001500459">
    <property type="component" value="Unassembled WGS sequence"/>
</dbReference>
<reference evidence="2" key="1">
    <citation type="journal article" date="2019" name="Int. J. Syst. Evol. Microbiol.">
        <title>The Global Catalogue of Microorganisms (GCM) 10K type strain sequencing project: providing services to taxonomists for standard genome sequencing and annotation.</title>
        <authorList>
            <consortium name="The Broad Institute Genomics Platform"/>
            <consortium name="The Broad Institute Genome Sequencing Center for Infectious Disease"/>
            <person name="Wu L."/>
            <person name="Ma J."/>
        </authorList>
    </citation>
    <scope>NUCLEOTIDE SEQUENCE [LARGE SCALE GENOMIC DNA]</scope>
    <source>
        <strain evidence="2">JCM 17106</strain>
    </source>
</reference>
<dbReference type="PANTHER" id="PTHR24104">
    <property type="entry name" value="E3 UBIQUITIN-PROTEIN LIGASE NHLRC1-RELATED"/>
    <property type="match status" value="1"/>
</dbReference>
<dbReference type="InterPro" id="IPR050952">
    <property type="entry name" value="TRIM-NHL_E3_ligases"/>
</dbReference>
<accession>A0ABP7XCR4</accession>
<sequence>MKIFNESFCKKSATIFVSLGVLFMSVSCHNEDVELESLDSKNASYSSKIRNGQKVETVTGDLPGFGFDAVTVDKRGNIFVSEFGRFTSSGPDGTSIFKITKKGEVKEFASDLSGPLGNATDQRGNFYVVNGSNGEDGDVLKITPDGTQIKLATIDGFPSGLTLDKRNNIYVSNFTSPTVHKITQTGEVSVYATDPRLAGGVGIDFDNRGNLIVGNYTTADILSINRRGNISLIATIPDIVINGAGIGYITVANNTIFATGISVHKIFSVSLDGKIEVFAGNGEADSVDGELLEASFNSPNGITIDKRTRTLHISEYSRTRIRTIQLY</sequence>
<dbReference type="PROSITE" id="PS51257">
    <property type="entry name" value="PROKAR_LIPOPROTEIN"/>
    <property type="match status" value="1"/>
</dbReference>
<proteinExistence type="predicted"/>
<dbReference type="InterPro" id="IPR011042">
    <property type="entry name" value="6-blade_b-propeller_TolB-like"/>
</dbReference>
<gene>
    <name evidence="1" type="ORF">GCM10022393_08660</name>
</gene>
<dbReference type="Gene3D" id="2.120.10.30">
    <property type="entry name" value="TolB, C-terminal domain"/>
    <property type="match status" value="1"/>
</dbReference>
<evidence type="ECO:0000313" key="1">
    <source>
        <dbReference type="EMBL" id="GAA4111161.1"/>
    </source>
</evidence>
<name>A0ABP7XCR4_9FLAO</name>
<dbReference type="Gene3D" id="2.40.10.500">
    <property type="match status" value="2"/>
</dbReference>
<evidence type="ECO:0000313" key="2">
    <source>
        <dbReference type="Proteomes" id="UP001500459"/>
    </source>
</evidence>
<organism evidence="1 2">
    <name type="scientific">Aquimarina addita</name>
    <dbReference type="NCBI Taxonomy" id="870485"/>
    <lineage>
        <taxon>Bacteria</taxon>
        <taxon>Pseudomonadati</taxon>
        <taxon>Bacteroidota</taxon>
        <taxon>Flavobacteriia</taxon>
        <taxon>Flavobacteriales</taxon>
        <taxon>Flavobacteriaceae</taxon>
        <taxon>Aquimarina</taxon>
    </lineage>
</organism>
<protein>
    <recommendedName>
        <fullName evidence="3">SMP-30/Gluconolactonase/LRE-like region domain-containing protein</fullName>
    </recommendedName>
</protein>
<keyword evidence="2" id="KW-1185">Reference proteome</keyword>